<protein>
    <recommendedName>
        <fullName evidence="5">EfeO-type cupredoxin-like domain-containing protein</fullName>
    </recommendedName>
</protein>
<keyword evidence="2" id="KW-0472">Membrane</keyword>
<reference evidence="4" key="1">
    <citation type="submission" date="2017-09" db="EMBL/GenBank/DDBJ databases">
        <title>Depth-based differentiation of microbial function through sediment-hosted aquifers and enrichment of novel symbionts in the deep terrestrial subsurface.</title>
        <authorList>
            <person name="Probst A.J."/>
            <person name="Ladd B."/>
            <person name="Jarett J.K."/>
            <person name="Geller-Mcgrath D.E."/>
            <person name="Sieber C.M.K."/>
            <person name="Emerson J.B."/>
            <person name="Anantharaman K."/>
            <person name="Thomas B.C."/>
            <person name="Malmstrom R."/>
            <person name="Stieglmeier M."/>
            <person name="Klingl A."/>
            <person name="Woyke T."/>
            <person name="Ryan C.M."/>
            <person name="Banfield J.F."/>
        </authorList>
    </citation>
    <scope>NUCLEOTIDE SEQUENCE [LARGE SCALE GENOMIC DNA]</scope>
</reference>
<proteinExistence type="predicted"/>
<comment type="caution">
    <text evidence="3">The sequence shown here is derived from an EMBL/GenBank/DDBJ whole genome shotgun (WGS) entry which is preliminary data.</text>
</comment>
<evidence type="ECO:0000313" key="4">
    <source>
        <dbReference type="Proteomes" id="UP000228510"/>
    </source>
</evidence>
<feature type="compositionally biased region" description="Low complexity" evidence="1">
    <location>
        <begin position="61"/>
        <end position="78"/>
    </location>
</feature>
<evidence type="ECO:0008006" key="5">
    <source>
        <dbReference type="Google" id="ProtNLM"/>
    </source>
</evidence>
<evidence type="ECO:0000313" key="3">
    <source>
        <dbReference type="EMBL" id="PIR92426.1"/>
    </source>
</evidence>
<dbReference type="PANTHER" id="PTHR36507:SF1">
    <property type="entry name" value="BLL1555 PROTEIN"/>
    <property type="match status" value="1"/>
</dbReference>
<organism evidence="3 4">
    <name type="scientific">Candidatus Falkowbacteria bacterium CG10_big_fil_rev_8_21_14_0_10_44_15</name>
    <dbReference type="NCBI Taxonomy" id="1974569"/>
    <lineage>
        <taxon>Bacteria</taxon>
        <taxon>Candidatus Falkowiibacteriota</taxon>
    </lineage>
</organism>
<dbReference type="Gene3D" id="2.60.40.420">
    <property type="entry name" value="Cupredoxins - blue copper proteins"/>
    <property type="match status" value="1"/>
</dbReference>
<accession>A0A2H0UZZ3</accession>
<evidence type="ECO:0000256" key="1">
    <source>
        <dbReference type="SAM" id="MobiDB-lite"/>
    </source>
</evidence>
<keyword evidence="2" id="KW-0812">Transmembrane</keyword>
<dbReference type="SUPFAM" id="SSF49503">
    <property type="entry name" value="Cupredoxins"/>
    <property type="match status" value="1"/>
</dbReference>
<gene>
    <name evidence="3" type="ORF">COU01_01805</name>
</gene>
<keyword evidence="2" id="KW-1133">Transmembrane helix</keyword>
<feature type="compositionally biased region" description="Polar residues" evidence="1">
    <location>
        <begin position="42"/>
        <end position="52"/>
    </location>
</feature>
<dbReference type="InterPro" id="IPR008972">
    <property type="entry name" value="Cupredoxin"/>
</dbReference>
<name>A0A2H0UZZ3_9BACT</name>
<dbReference type="EMBL" id="PFAT01000025">
    <property type="protein sequence ID" value="PIR92426.1"/>
    <property type="molecule type" value="Genomic_DNA"/>
</dbReference>
<sequence>MSEQEQKMSNGVNKTIITIVIVAVVIFGGYILFKGTSQTTPLVSETSSQQPITEPPASELSTSEQPSQQPPVSQAPVVKENVVTYTNSGYSPSTLTIKKGETVTFKNQSSNSMWTASAVHPTHRGYPTTGGCLGSTFDACVGIQPGNSWSFKFDIAGTWKYHNHLNPGDTGTIVVE</sequence>
<dbReference type="InterPro" id="IPR052721">
    <property type="entry name" value="ET_Amicyanin"/>
</dbReference>
<dbReference type="Proteomes" id="UP000228510">
    <property type="component" value="Unassembled WGS sequence"/>
</dbReference>
<dbReference type="PANTHER" id="PTHR36507">
    <property type="entry name" value="BLL1555 PROTEIN"/>
    <property type="match status" value="1"/>
</dbReference>
<evidence type="ECO:0000256" key="2">
    <source>
        <dbReference type="SAM" id="Phobius"/>
    </source>
</evidence>
<feature type="transmembrane region" description="Helical" evidence="2">
    <location>
        <begin position="12"/>
        <end position="33"/>
    </location>
</feature>
<feature type="region of interest" description="Disordered" evidence="1">
    <location>
        <begin position="42"/>
        <end position="78"/>
    </location>
</feature>
<dbReference type="AlphaFoldDB" id="A0A2H0UZZ3"/>